<dbReference type="Proteomes" id="UP000829196">
    <property type="component" value="Unassembled WGS sequence"/>
</dbReference>
<keyword evidence="1" id="KW-1133">Transmembrane helix</keyword>
<proteinExistence type="predicted"/>
<dbReference type="EMBL" id="JAGYWB010000016">
    <property type="protein sequence ID" value="KAI0496576.1"/>
    <property type="molecule type" value="Genomic_DNA"/>
</dbReference>
<sequence>MVDLGPFSSPRCLSVFSLSPWFLLGFCCSRALALCFLSWLIFLCIDPLFPVLAGVPVVGCLVPVASCMVPVAGYLVFVASLLCFLYGMWAAVWWLFGGNFHGIFSVFCTIFLQQICCLLAFRLLSFNILFGVFWSSIFRNLGGCLAALFFINRRCL</sequence>
<reference evidence="2" key="1">
    <citation type="journal article" date="2022" name="Front. Genet.">
        <title>Chromosome-Scale Assembly of the Dendrobium nobile Genome Provides Insights Into the Molecular Mechanism of the Biosynthesis of the Medicinal Active Ingredient of Dendrobium.</title>
        <authorList>
            <person name="Xu Q."/>
            <person name="Niu S.-C."/>
            <person name="Li K.-L."/>
            <person name="Zheng P.-J."/>
            <person name="Zhang X.-J."/>
            <person name="Jia Y."/>
            <person name="Liu Y."/>
            <person name="Niu Y.-X."/>
            <person name="Yu L.-H."/>
            <person name="Chen D.-F."/>
            <person name="Zhang G.-Q."/>
        </authorList>
    </citation>
    <scope>NUCLEOTIDE SEQUENCE</scope>
    <source>
        <tissue evidence="2">Leaf</tissue>
    </source>
</reference>
<evidence type="ECO:0000313" key="2">
    <source>
        <dbReference type="EMBL" id="KAI0496576.1"/>
    </source>
</evidence>
<keyword evidence="1" id="KW-0812">Transmembrane</keyword>
<dbReference type="AlphaFoldDB" id="A0A8T3AJ33"/>
<organism evidence="2 3">
    <name type="scientific">Dendrobium nobile</name>
    <name type="common">Orchid</name>
    <dbReference type="NCBI Taxonomy" id="94219"/>
    <lineage>
        <taxon>Eukaryota</taxon>
        <taxon>Viridiplantae</taxon>
        <taxon>Streptophyta</taxon>
        <taxon>Embryophyta</taxon>
        <taxon>Tracheophyta</taxon>
        <taxon>Spermatophyta</taxon>
        <taxon>Magnoliopsida</taxon>
        <taxon>Liliopsida</taxon>
        <taxon>Asparagales</taxon>
        <taxon>Orchidaceae</taxon>
        <taxon>Epidendroideae</taxon>
        <taxon>Malaxideae</taxon>
        <taxon>Dendrobiinae</taxon>
        <taxon>Dendrobium</taxon>
    </lineage>
</organism>
<name>A0A8T3AJ33_DENNO</name>
<feature type="transmembrane region" description="Helical" evidence="1">
    <location>
        <begin position="48"/>
        <end position="67"/>
    </location>
</feature>
<feature type="transmembrane region" description="Helical" evidence="1">
    <location>
        <begin position="102"/>
        <end position="121"/>
    </location>
</feature>
<evidence type="ECO:0000313" key="3">
    <source>
        <dbReference type="Proteomes" id="UP000829196"/>
    </source>
</evidence>
<keyword evidence="1" id="KW-0472">Membrane</keyword>
<evidence type="ECO:0000256" key="1">
    <source>
        <dbReference type="SAM" id="Phobius"/>
    </source>
</evidence>
<feature type="transmembrane region" description="Helical" evidence="1">
    <location>
        <begin position="21"/>
        <end position="42"/>
    </location>
</feature>
<protein>
    <submittedName>
        <fullName evidence="2">Uncharacterized protein</fullName>
    </submittedName>
</protein>
<feature type="transmembrane region" description="Helical" evidence="1">
    <location>
        <begin position="128"/>
        <end position="151"/>
    </location>
</feature>
<comment type="caution">
    <text evidence="2">The sequence shown here is derived from an EMBL/GenBank/DDBJ whole genome shotgun (WGS) entry which is preliminary data.</text>
</comment>
<accession>A0A8T3AJ33</accession>
<feature type="transmembrane region" description="Helical" evidence="1">
    <location>
        <begin position="74"/>
        <end position="96"/>
    </location>
</feature>
<gene>
    <name evidence="2" type="ORF">KFK09_022896</name>
</gene>
<keyword evidence="3" id="KW-1185">Reference proteome</keyword>